<dbReference type="Proteomes" id="UP001054252">
    <property type="component" value="Unassembled WGS sequence"/>
</dbReference>
<keyword evidence="2" id="KW-1185">Reference proteome</keyword>
<sequence>MVGSIWLKLLLIHQSSQFKIVEYHNTQILISEARKQRIRNEQEGIDGYNTTKMK</sequence>
<evidence type="ECO:0000313" key="2">
    <source>
        <dbReference type="Proteomes" id="UP001054252"/>
    </source>
</evidence>
<comment type="caution">
    <text evidence="1">The sequence shown here is derived from an EMBL/GenBank/DDBJ whole genome shotgun (WGS) entry which is preliminary data.</text>
</comment>
<dbReference type="EMBL" id="BPVZ01000037">
    <property type="protein sequence ID" value="GKV12627.1"/>
    <property type="molecule type" value="Genomic_DNA"/>
</dbReference>
<protein>
    <submittedName>
        <fullName evidence="1">Uncharacterized protein</fullName>
    </submittedName>
</protein>
<reference evidence="1 2" key="1">
    <citation type="journal article" date="2021" name="Commun. Biol.">
        <title>The genome of Shorea leprosula (Dipterocarpaceae) highlights the ecological relevance of drought in aseasonal tropical rainforests.</title>
        <authorList>
            <person name="Ng K.K.S."/>
            <person name="Kobayashi M.J."/>
            <person name="Fawcett J.A."/>
            <person name="Hatakeyama M."/>
            <person name="Paape T."/>
            <person name="Ng C.H."/>
            <person name="Ang C.C."/>
            <person name="Tnah L.H."/>
            <person name="Lee C.T."/>
            <person name="Nishiyama T."/>
            <person name="Sese J."/>
            <person name="O'Brien M.J."/>
            <person name="Copetti D."/>
            <person name="Mohd Noor M.I."/>
            <person name="Ong R.C."/>
            <person name="Putra M."/>
            <person name="Sireger I.Z."/>
            <person name="Indrioko S."/>
            <person name="Kosugi Y."/>
            <person name="Izuno A."/>
            <person name="Isagi Y."/>
            <person name="Lee S.L."/>
            <person name="Shimizu K.K."/>
        </authorList>
    </citation>
    <scope>NUCLEOTIDE SEQUENCE [LARGE SCALE GENOMIC DNA]</scope>
    <source>
        <strain evidence="1">214</strain>
    </source>
</reference>
<accession>A0AAV5JGE4</accession>
<proteinExistence type="predicted"/>
<name>A0AAV5JGE4_9ROSI</name>
<dbReference type="AlphaFoldDB" id="A0AAV5JGE4"/>
<organism evidence="1 2">
    <name type="scientific">Rubroshorea leprosula</name>
    <dbReference type="NCBI Taxonomy" id="152421"/>
    <lineage>
        <taxon>Eukaryota</taxon>
        <taxon>Viridiplantae</taxon>
        <taxon>Streptophyta</taxon>
        <taxon>Embryophyta</taxon>
        <taxon>Tracheophyta</taxon>
        <taxon>Spermatophyta</taxon>
        <taxon>Magnoliopsida</taxon>
        <taxon>eudicotyledons</taxon>
        <taxon>Gunneridae</taxon>
        <taxon>Pentapetalae</taxon>
        <taxon>rosids</taxon>
        <taxon>malvids</taxon>
        <taxon>Malvales</taxon>
        <taxon>Dipterocarpaceae</taxon>
        <taxon>Rubroshorea</taxon>
    </lineage>
</organism>
<evidence type="ECO:0000313" key="1">
    <source>
        <dbReference type="EMBL" id="GKV12627.1"/>
    </source>
</evidence>
<gene>
    <name evidence="1" type="ORF">SLEP1_g23749</name>
</gene>